<dbReference type="GO" id="GO:0004622">
    <property type="term" value="F:phosphatidylcholine lysophospholipase activity"/>
    <property type="evidence" value="ECO:0007669"/>
    <property type="project" value="TreeGrafter"/>
</dbReference>
<sequence length="298" mass="32200">MKKVLPAALAAFMLTSTGVPAGAETTEPAAYVAIGDSLAAGQTPDQAIDAGYADLIAQELMRNQPVAFYTKDLAFPGLAAGDVLERIESDEAQDVLSKANLITVSAGANDLLRLVQADPATGAITFDQLTANFVLNNAREQIELLLAELAEQAPQADIYVMGYYFPYPHANDLQKPGLVKQLELLNVILEQEAIDAGAVFVPVAEAFGTEAVTEIPNPADVHPTVTGYQKMANAFFDQYKSAWQVEAEELPQPAPVTFEELREQRDQQEQQKSAAQPTDPVREAELDTLALSKPRIFL</sequence>
<dbReference type="KEGG" id="pmar:B0X71_04670"/>
<dbReference type="Gene3D" id="3.40.50.1110">
    <property type="entry name" value="SGNH hydrolase"/>
    <property type="match status" value="1"/>
</dbReference>
<reference evidence="4 5" key="1">
    <citation type="submission" date="2017-02" db="EMBL/GenBank/DDBJ databases">
        <title>The complete genomic sequence of a novel cold adapted crude oil-degrading bacterium Planococcus qaidamina Y42.</title>
        <authorList>
            <person name="Yang R."/>
        </authorList>
    </citation>
    <scope>NUCLEOTIDE SEQUENCE [LARGE SCALE GENOMIC DNA]</scope>
    <source>
        <strain evidence="4 5">Y42</strain>
    </source>
</reference>
<gene>
    <name evidence="4" type="ORF">B0X71_04670</name>
</gene>
<protein>
    <submittedName>
        <fullName evidence="4">Lysophospholipase</fullName>
    </submittedName>
</protein>
<accession>A0A1Q2KXT2</accession>
<dbReference type="InterPro" id="IPR013830">
    <property type="entry name" value="SGNH_hydro"/>
</dbReference>
<dbReference type="InterPro" id="IPR036514">
    <property type="entry name" value="SGNH_hydro_sf"/>
</dbReference>
<dbReference type="SUPFAM" id="SSF52266">
    <property type="entry name" value="SGNH hydrolase"/>
    <property type="match status" value="1"/>
</dbReference>
<keyword evidence="5" id="KW-1185">Reference proteome</keyword>
<dbReference type="EMBL" id="CP019640">
    <property type="protein sequence ID" value="AQQ52472.1"/>
    <property type="molecule type" value="Genomic_DNA"/>
</dbReference>
<dbReference type="PANTHER" id="PTHR30383:SF5">
    <property type="entry name" value="SGNH HYDROLASE-TYPE ESTERASE DOMAIN-CONTAINING PROTEIN"/>
    <property type="match status" value="1"/>
</dbReference>
<dbReference type="AlphaFoldDB" id="A0A1Q2KXT2"/>
<dbReference type="InterPro" id="IPR051532">
    <property type="entry name" value="Ester_Hydrolysis_Enzymes"/>
</dbReference>
<evidence type="ECO:0000256" key="2">
    <source>
        <dbReference type="SAM" id="SignalP"/>
    </source>
</evidence>
<dbReference type="Proteomes" id="UP000188184">
    <property type="component" value="Chromosome"/>
</dbReference>
<organism evidence="4 5">
    <name type="scientific">Planococcus lenghuensis</name>
    <dbReference type="NCBI Taxonomy" id="2213202"/>
    <lineage>
        <taxon>Bacteria</taxon>
        <taxon>Bacillati</taxon>
        <taxon>Bacillota</taxon>
        <taxon>Bacilli</taxon>
        <taxon>Bacillales</taxon>
        <taxon>Caryophanaceae</taxon>
        <taxon>Planococcus</taxon>
    </lineage>
</organism>
<feature type="signal peptide" evidence="2">
    <location>
        <begin position="1"/>
        <end position="21"/>
    </location>
</feature>
<evidence type="ECO:0000256" key="1">
    <source>
        <dbReference type="SAM" id="MobiDB-lite"/>
    </source>
</evidence>
<feature type="chain" id="PRO_5038980146" evidence="2">
    <location>
        <begin position="22"/>
        <end position="298"/>
    </location>
</feature>
<dbReference type="Pfam" id="PF13472">
    <property type="entry name" value="Lipase_GDSL_2"/>
    <property type="match status" value="1"/>
</dbReference>
<evidence type="ECO:0000259" key="3">
    <source>
        <dbReference type="Pfam" id="PF13472"/>
    </source>
</evidence>
<feature type="domain" description="SGNH hydrolase-type esterase" evidence="3">
    <location>
        <begin position="33"/>
        <end position="229"/>
    </location>
</feature>
<proteinExistence type="predicted"/>
<dbReference type="PANTHER" id="PTHR30383">
    <property type="entry name" value="THIOESTERASE 1/PROTEASE 1/LYSOPHOSPHOLIPASE L1"/>
    <property type="match status" value="1"/>
</dbReference>
<evidence type="ECO:0000313" key="5">
    <source>
        <dbReference type="Proteomes" id="UP000188184"/>
    </source>
</evidence>
<dbReference type="RefSeq" id="WP_077588356.1">
    <property type="nucleotide sequence ID" value="NZ_CP019640.1"/>
</dbReference>
<feature type="region of interest" description="Disordered" evidence="1">
    <location>
        <begin position="261"/>
        <end position="286"/>
    </location>
</feature>
<keyword evidence="2" id="KW-0732">Signal</keyword>
<dbReference type="OrthoDB" id="1815486at2"/>
<evidence type="ECO:0000313" key="4">
    <source>
        <dbReference type="EMBL" id="AQQ52472.1"/>
    </source>
</evidence>
<name>A0A1Q2KXT2_9BACL</name>